<evidence type="ECO:0000256" key="1">
    <source>
        <dbReference type="SAM" id="MobiDB-lite"/>
    </source>
</evidence>
<reference evidence="3 4" key="1">
    <citation type="submission" date="2008-07" db="EMBL/GenBank/DDBJ databases">
        <authorList>
            <person name="El-Sayed N."/>
            <person name="Caler E."/>
            <person name="Inman J."/>
            <person name="Amedeo P."/>
            <person name="Hass B."/>
            <person name="Wortman J."/>
        </authorList>
    </citation>
    <scope>NUCLEOTIDE SEQUENCE [LARGE SCALE GENOMIC DNA]</scope>
    <source>
        <strain evidence="4">ATCC 50983 / TXsc</strain>
    </source>
</reference>
<feature type="chain" id="PRO_5002954074" evidence="2">
    <location>
        <begin position="19"/>
        <end position="66"/>
    </location>
</feature>
<dbReference type="Proteomes" id="UP000007800">
    <property type="component" value="Unassembled WGS sequence"/>
</dbReference>
<name>C5KDK1_PERM5</name>
<sequence>FRWVMGLIILIFAKSCMEQFAQQYQKEIDDARLIQKYGYLPTPKKANNNNDMDSSSSPTVAAGHRH</sequence>
<gene>
    <name evidence="3" type="ORF">Pmar_PMAR022240</name>
</gene>
<feature type="region of interest" description="Disordered" evidence="1">
    <location>
        <begin position="42"/>
        <end position="66"/>
    </location>
</feature>
<evidence type="ECO:0000313" key="3">
    <source>
        <dbReference type="EMBL" id="EER17304.1"/>
    </source>
</evidence>
<accession>C5KDK1</accession>
<dbReference type="InParanoid" id="C5KDK1"/>
<dbReference type="GeneID" id="9062282"/>
<proteinExistence type="predicted"/>
<organism evidence="4">
    <name type="scientific">Perkinsus marinus (strain ATCC 50983 / TXsc)</name>
    <dbReference type="NCBI Taxonomy" id="423536"/>
    <lineage>
        <taxon>Eukaryota</taxon>
        <taxon>Sar</taxon>
        <taxon>Alveolata</taxon>
        <taxon>Perkinsozoa</taxon>
        <taxon>Perkinsea</taxon>
        <taxon>Perkinsida</taxon>
        <taxon>Perkinsidae</taxon>
        <taxon>Perkinsus</taxon>
    </lineage>
</organism>
<dbReference type="AlphaFoldDB" id="C5KDK1"/>
<evidence type="ECO:0000256" key="2">
    <source>
        <dbReference type="SAM" id="SignalP"/>
    </source>
</evidence>
<feature type="signal peptide" evidence="2">
    <location>
        <begin position="1"/>
        <end position="18"/>
    </location>
</feature>
<feature type="non-terminal residue" evidence="3">
    <location>
        <position position="66"/>
    </location>
</feature>
<dbReference type="RefSeq" id="XP_002785508.1">
    <property type="nucleotide sequence ID" value="XM_002785462.1"/>
</dbReference>
<keyword evidence="2" id="KW-0732">Signal</keyword>
<evidence type="ECO:0000313" key="4">
    <source>
        <dbReference type="Proteomes" id="UP000007800"/>
    </source>
</evidence>
<feature type="compositionally biased region" description="Low complexity" evidence="1">
    <location>
        <begin position="47"/>
        <end position="57"/>
    </location>
</feature>
<feature type="non-terminal residue" evidence="3">
    <location>
        <position position="1"/>
    </location>
</feature>
<keyword evidence="4" id="KW-1185">Reference proteome</keyword>
<protein>
    <submittedName>
        <fullName evidence="3">Uncharacterized protein</fullName>
    </submittedName>
</protein>
<dbReference type="EMBL" id="GG672124">
    <property type="protein sequence ID" value="EER17304.1"/>
    <property type="molecule type" value="Genomic_DNA"/>
</dbReference>